<organism evidence="1 2">
    <name type="scientific">Nannocystis exedens</name>
    <dbReference type="NCBI Taxonomy" id="54"/>
    <lineage>
        <taxon>Bacteria</taxon>
        <taxon>Pseudomonadati</taxon>
        <taxon>Myxococcota</taxon>
        <taxon>Polyangia</taxon>
        <taxon>Nannocystales</taxon>
        <taxon>Nannocystaceae</taxon>
        <taxon>Nannocystis</taxon>
    </lineage>
</organism>
<dbReference type="Proteomes" id="UP000199400">
    <property type="component" value="Unassembled WGS sequence"/>
</dbReference>
<name>A0A1I1Y934_9BACT</name>
<evidence type="ECO:0000313" key="1">
    <source>
        <dbReference type="EMBL" id="SFE15518.1"/>
    </source>
</evidence>
<keyword evidence="2" id="KW-1185">Reference proteome</keyword>
<dbReference type="RefSeq" id="WP_096329865.1">
    <property type="nucleotide sequence ID" value="NZ_FOMX01000009.1"/>
</dbReference>
<dbReference type="InterPro" id="IPR019639">
    <property type="entry name" value="DUF2505"/>
</dbReference>
<reference evidence="2" key="1">
    <citation type="submission" date="2016-10" db="EMBL/GenBank/DDBJ databases">
        <authorList>
            <person name="Varghese N."/>
            <person name="Submissions S."/>
        </authorList>
    </citation>
    <scope>NUCLEOTIDE SEQUENCE [LARGE SCALE GENOMIC DNA]</scope>
    <source>
        <strain evidence="2">ATCC 25963</strain>
    </source>
</reference>
<dbReference type="OrthoDB" id="4230002at2"/>
<protein>
    <recommendedName>
        <fullName evidence="3">DUF2505 domain-containing protein</fullName>
    </recommendedName>
</protein>
<evidence type="ECO:0000313" key="2">
    <source>
        <dbReference type="Proteomes" id="UP000199400"/>
    </source>
</evidence>
<sequence>MKFTIRHPYAIEPEPFWREVFFDHDYNEKLYKKGLEFEAFDVVEETSPPDGRKTRKVRVTPKIDAPAAIRKVLGDSVSYVEEGRLEVAGPNAPKWIARVLPSKLADKTTIKAEMWLERTGPGQSDRVVEFEIEVKMFGVGGMVEKFLEKTMRESYQKAADYTNQWLRANGKASS</sequence>
<accession>A0A1I1Y934</accession>
<dbReference type="Pfam" id="PF10698">
    <property type="entry name" value="DUF2505"/>
    <property type="match status" value="1"/>
</dbReference>
<dbReference type="AlphaFoldDB" id="A0A1I1Y934"/>
<evidence type="ECO:0008006" key="3">
    <source>
        <dbReference type="Google" id="ProtNLM"/>
    </source>
</evidence>
<gene>
    <name evidence="1" type="ORF">SAMN02745121_03221</name>
</gene>
<proteinExistence type="predicted"/>
<dbReference type="EMBL" id="FOMX01000009">
    <property type="protein sequence ID" value="SFE15518.1"/>
    <property type="molecule type" value="Genomic_DNA"/>
</dbReference>